<dbReference type="GO" id="GO:0006730">
    <property type="term" value="P:one-carbon metabolic process"/>
    <property type="evidence" value="ECO:0007669"/>
    <property type="project" value="EnsemblFungi"/>
</dbReference>
<evidence type="ECO:0000256" key="2">
    <source>
        <dbReference type="ARBA" id="ARBA00022823"/>
    </source>
</evidence>
<feature type="domain" description="Lipoyl-binding" evidence="5">
    <location>
        <begin position="61"/>
        <end position="143"/>
    </location>
</feature>
<dbReference type="Pfam" id="PF01597">
    <property type="entry name" value="GCV_H"/>
    <property type="match status" value="1"/>
</dbReference>
<dbReference type="GO" id="GO:0005739">
    <property type="term" value="C:mitochondrion"/>
    <property type="evidence" value="ECO:0007669"/>
    <property type="project" value="UniProtKB-SubCell"/>
</dbReference>
<dbReference type="STRING" id="1076872.G9A091"/>
<dbReference type="Gene3D" id="2.40.50.100">
    <property type="match status" value="1"/>
</dbReference>
<proteinExistence type="inferred from homology"/>
<keyword evidence="4" id="KW-0809">Transit peptide</keyword>
<dbReference type="GO" id="GO:0019464">
    <property type="term" value="P:glycine decarboxylation via glycine cleavage system"/>
    <property type="evidence" value="ECO:0007669"/>
    <property type="project" value="UniProtKB-UniRule"/>
</dbReference>
<dbReference type="OrthoDB" id="10264154at2759"/>
<dbReference type="InterPro" id="IPR033753">
    <property type="entry name" value="GCV_H/Fam206"/>
</dbReference>
<dbReference type="GeneID" id="11501607"/>
<dbReference type="InParanoid" id="G9A091"/>
<name>G9A091_TORDE</name>
<dbReference type="KEGG" id="tdl:TDEL_0H04260"/>
<comment type="subunit">
    <text evidence="4">The glycine cleavage system is composed of four proteins: P, T, L and H.</text>
</comment>
<comment type="function">
    <text evidence="4">The H protein shuttles the methylamine group of glycine from the P protein to the T protein.</text>
</comment>
<dbReference type="FunCoup" id="G9A091">
    <property type="interactions" value="973"/>
</dbReference>
<dbReference type="GO" id="GO:0031405">
    <property type="term" value="F:lipoic acid binding"/>
    <property type="evidence" value="ECO:0007669"/>
    <property type="project" value="EnsemblFungi"/>
</dbReference>
<keyword evidence="4" id="KW-0496">Mitochondrion</keyword>
<dbReference type="CDD" id="cd06848">
    <property type="entry name" value="GCS_H"/>
    <property type="match status" value="1"/>
</dbReference>
<dbReference type="NCBIfam" id="NF002270">
    <property type="entry name" value="PRK01202.1"/>
    <property type="match status" value="1"/>
</dbReference>
<protein>
    <recommendedName>
        <fullName evidence="4">Glycine cleavage system H protein</fullName>
    </recommendedName>
</protein>
<reference evidence="6 7" key="1">
    <citation type="journal article" date="2011" name="Proc. Natl. Acad. Sci. U.S.A.">
        <title>Evolutionary erosion of yeast sex chromosomes by mating-type switching accidents.</title>
        <authorList>
            <person name="Gordon J.L."/>
            <person name="Armisen D."/>
            <person name="Proux-Wera E."/>
            <person name="Oheigeartaigh S.S."/>
            <person name="Byrne K.P."/>
            <person name="Wolfe K.H."/>
        </authorList>
    </citation>
    <scope>NUCLEOTIDE SEQUENCE [LARGE SCALE GENOMIC DNA]</scope>
    <source>
        <strain evidence="7">ATCC 10662 / CBS 1146 / NBRC 0425 / NCYC 2629 / NRRL Y-866</strain>
    </source>
</reference>
<organism evidence="6 7">
    <name type="scientific">Torulaspora delbrueckii</name>
    <name type="common">Yeast</name>
    <name type="synonym">Candida colliculosa</name>
    <dbReference type="NCBI Taxonomy" id="4950"/>
    <lineage>
        <taxon>Eukaryota</taxon>
        <taxon>Fungi</taxon>
        <taxon>Dikarya</taxon>
        <taxon>Ascomycota</taxon>
        <taxon>Saccharomycotina</taxon>
        <taxon>Saccharomycetes</taxon>
        <taxon>Saccharomycetales</taxon>
        <taxon>Saccharomycetaceae</taxon>
        <taxon>Torulaspora</taxon>
    </lineage>
</organism>
<dbReference type="PANTHER" id="PTHR11715:SF3">
    <property type="entry name" value="GLYCINE CLEAVAGE SYSTEM H PROTEIN-RELATED"/>
    <property type="match status" value="1"/>
</dbReference>
<dbReference type="NCBIfam" id="TIGR00527">
    <property type="entry name" value="gcvH"/>
    <property type="match status" value="1"/>
</dbReference>
<dbReference type="Proteomes" id="UP000005627">
    <property type="component" value="Chromosome 8"/>
</dbReference>
<dbReference type="RefSeq" id="XP_003683496.1">
    <property type="nucleotide sequence ID" value="XM_003683448.1"/>
</dbReference>
<dbReference type="InterPro" id="IPR017453">
    <property type="entry name" value="GCV_H_sub"/>
</dbReference>
<accession>G9A091</accession>
<evidence type="ECO:0000256" key="4">
    <source>
        <dbReference type="RuleBase" id="RU364055"/>
    </source>
</evidence>
<evidence type="ECO:0000256" key="1">
    <source>
        <dbReference type="ARBA" id="ARBA00009249"/>
    </source>
</evidence>
<evidence type="ECO:0000313" key="6">
    <source>
        <dbReference type="EMBL" id="CCE94285.1"/>
    </source>
</evidence>
<keyword evidence="7" id="KW-1185">Reference proteome</keyword>
<dbReference type="PROSITE" id="PS50968">
    <property type="entry name" value="BIOTINYL_LIPOYL"/>
    <property type="match status" value="1"/>
</dbReference>
<comment type="similarity">
    <text evidence="1 4">Belongs to the GcvH family.</text>
</comment>
<keyword evidence="2 3" id="KW-0450">Lipoyl</keyword>
<dbReference type="InterPro" id="IPR000089">
    <property type="entry name" value="Biotin_lipoyl"/>
</dbReference>
<dbReference type="GO" id="GO:0005960">
    <property type="term" value="C:glycine cleavage complex"/>
    <property type="evidence" value="ECO:0007669"/>
    <property type="project" value="UniProtKB-UniRule"/>
</dbReference>
<evidence type="ECO:0000313" key="7">
    <source>
        <dbReference type="Proteomes" id="UP000005627"/>
    </source>
</evidence>
<dbReference type="HOGENOM" id="CLU_097408_2_0_1"/>
<evidence type="ECO:0000259" key="5">
    <source>
        <dbReference type="PROSITE" id="PS50968"/>
    </source>
</evidence>
<dbReference type="PANTHER" id="PTHR11715">
    <property type="entry name" value="GLYCINE CLEAVAGE SYSTEM H PROTEIN"/>
    <property type="match status" value="1"/>
</dbReference>
<feature type="modified residue" description="N6-lipoyllysine" evidence="3">
    <location>
        <position position="102"/>
    </location>
</feature>
<gene>
    <name evidence="6" type="primary">TDEL0H04260</name>
    <name evidence="6" type="ORF">TDEL_0H04260</name>
</gene>
<dbReference type="eggNOG" id="KOG3373">
    <property type="taxonomic scope" value="Eukaryota"/>
</dbReference>
<dbReference type="AlphaFoldDB" id="G9A091"/>
<comment type="cofactor">
    <cofactor evidence="4">
        <name>(R)-lipoate</name>
        <dbReference type="ChEBI" id="CHEBI:83088"/>
    </cofactor>
    <text evidence="4">Binds 1 lipoyl cofactor covalently.</text>
</comment>
<sequence>MFARALVRPSGTNGILRLFLRAQSTNALTKTSLPFTYSTSGPSKVLYTNQHEWIAAHQDGTAFVGITTYAADALGDATYVELPEPETELEAGESVGSVESVKSASEIYQPVAGTVLEANSALEESPQLINEDPMGAAWIAKIKINDAKDLETSGLLTLEAYEESLKHDEH</sequence>
<dbReference type="SUPFAM" id="SSF51230">
    <property type="entry name" value="Single hybrid motif"/>
    <property type="match status" value="1"/>
</dbReference>
<dbReference type="HAMAP" id="MF_00272">
    <property type="entry name" value="GcvH"/>
    <property type="match status" value="1"/>
</dbReference>
<comment type="subcellular location">
    <subcellularLocation>
        <location evidence="4">Mitochondrion</location>
    </subcellularLocation>
</comment>
<evidence type="ECO:0000256" key="3">
    <source>
        <dbReference type="PIRSR" id="PIRSR617453-50"/>
    </source>
</evidence>
<dbReference type="EMBL" id="HE616749">
    <property type="protein sequence ID" value="CCE94285.1"/>
    <property type="molecule type" value="Genomic_DNA"/>
</dbReference>
<dbReference type="GO" id="GO:0009249">
    <property type="term" value="P:protein lipoylation"/>
    <property type="evidence" value="ECO:0007669"/>
    <property type="project" value="EnsemblFungi"/>
</dbReference>
<dbReference type="InterPro" id="IPR011053">
    <property type="entry name" value="Single_hybrid_motif"/>
</dbReference>
<dbReference type="InterPro" id="IPR002930">
    <property type="entry name" value="GCV_H"/>
</dbReference>